<reference evidence="12" key="2">
    <citation type="submission" date="2019-10" db="EMBL/GenBank/DDBJ databases">
        <authorList>
            <consortium name="NCBI Genome Project"/>
        </authorList>
    </citation>
    <scope>NUCLEOTIDE SEQUENCE</scope>
    <source>
        <strain evidence="12">NI907</strain>
    </source>
</reference>
<gene>
    <name evidence="12" type="ORF">PgNI_08914</name>
</gene>
<keyword evidence="4" id="KW-0227">DNA damage</keyword>
<evidence type="ECO:0000256" key="3">
    <source>
        <dbReference type="ARBA" id="ARBA00013628"/>
    </source>
</evidence>
<keyword evidence="5" id="KW-0809">Transit peptide</keyword>
<keyword evidence="9" id="KW-1135">Mitochondrion nucleoid</keyword>
<evidence type="ECO:0000256" key="2">
    <source>
        <dbReference type="ARBA" id="ARBA00007053"/>
    </source>
</evidence>
<dbReference type="GO" id="GO:0000725">
    <property type="term" value="P:recombinational repair"/>
    <property type="evidence" value="ECO:0007669"/>
    <property type="project" value="TreeGrafter"/>
</dbReference>
<evidence type="ECO:0000256" key="6">
    <source>
        <dbReference type="ARBA" id="ARBA00023125"/>
    </source>
</evidence>
<feature type="region of interest" description="Disordered" evidence="10">
    <location>
        <begin position="1"/>
        <end position="26"/>
    </location>
</feature>
<keyword evidence="6" id="KW-0238">DNA-binding</keyword>
<dbReference type="KEGG" id="pgri:PgNI_08914"/>
<keyword evidence="7" id="KW-0496">Mitochondrion</keyword>
<evidence type="ECO:0000256" key="8">
    <source>
        <dbReference type="ARBA" id="ARBA00023204"/>
    </source>
</evidence>
<dbReference type="AlphaFoldDB" id="A0A6P8AVK6"/>
<dbReference type="GO" id="GO:0003697">
    <property type="term" value="F:single-stranded DNA binding"/>
    <property type="evidence" value="ECO:0007669"/>
    <property type="project" value="InterPro"/>
</dbReference>
<dbReference type="Proteomes" id="UP000515153">
    <property type="component" value="Chromosome V"/>
</dbReference>
<dbReference type="GO" id="GO:0036297">
    <property type="term" value="P:interstrand cross-link repair"/>
    <property type="evidence" value="ECO:0007669"/>
    <property type="project" value="TreeGrafter"/>
</dbReference>
<feature type="region of interest" description="Disordered" evidence="10">
    <location>
        <begin position="128"/>
        <end position="198"/>
    </location>
</feature>
<accession>A0A6P8AVK6</accession>
<evidence type="ECO:0000256" key="7">
    <source>
        <dbReference type="ARBA" id="ARBA00023128"/>
    </source>
</evidence>
<evidence type="ECO:0000256" key="5">
    <source>
        <dbReference type="ARBA" id="ARBA00022946"/>
    </source>
</evidence>
<feature type="compositionally biased region" description="Basic and acidic residues" evidence="10">
    <location>
        <begin position="1"/>
        <end position="10"/>
    </location>
</feature>
<feature type="compositionally biased region" description="Low complexity" evidence="10">
    <location>
        <begin position="130"/>
        <end position="151"/>
    </location>
</feature>
<dbReference type="GO" id="GO:0000262">
    <property type="term" value="C:mitochondrial chromosome"/>
    <property type="evidence" value="ECO:0007669"/>
    <property type="project" value="InterPro"/>
</dbReference>
<reference evidence="11 12" key="1">
    <citation type="journal article" date="2019" name="Mol. Biol. Evol.">
        <title>Blast fungal genomes show frequent chromosomal changes, gene gains and losses, and effector gene turnover.</title>
        <authorList>
            <person name="Gomez Luciano L.B."/>
            <person name="Jason Tsai I."/>
            <person name="Chuma I."/>
            <person name="Tosa Y."/>
            <person name="Chen Y.H."/>
            <person name="Li J.Y."/>
            <person name="Li M.Y."/>
            <person name="Jade Lu M.Y."/>
            <person name="Nakayashiki H."/>
            <person name="Li W.H."/>
        </authorList>
    </citation>
    <scope>NUCLEOTIDE SEQUENCE [LARGE SCALE GENOMIC DNA]</scope>
    <source>
        <strain evidence="11 12">NI907</strain>
    </source>
</reference>
<evidence type="ECO:0000256" key="4">
    <source>
        <dbReference type="ARBA" id="ARBA00022763"/>
    </source>
</evidence>
<dbReference type="Pfam" id="PF06420">
    <property type="entry name" value="Mgm101p"/>
    <property type="match status" value="1"/>
</dbReference>
<dbReference type="InterPro" id="IPR009446">
    <property type="entry name" value="Mgm101"/>
</dbReference>
<keyword evidence="8" id="KW-0234">DNA repair</keyword>
<dbReference type="PANTHER" id="PTHR31404:SF0">
    <property type="entry name" value="MITOCHONDRIAL GENOME MAINTENANCE PROTEIN MGM101"/>
    <property type="match status" value="1"/>
</dbReference>
<evidence type="ECO:0000256" key="1">
    <source>
        <dbReference type="ARBA" id="ARBA00004436"/>
    </source>
</evidence>
<evidence type="ECO:0000256" key="9">
    <source>
        <dbReference type="ARBA" id="ARBA00023271"/>
    </source>
</evidence>
<evidence type="ECO:0000313" key="12">
    <source>
        <dbReference type="RefSeq" id="XP_030978925.1"/>
    </source>
</evidence>
<comment type="subcellular location">
    <subcellularLocation>
        <location evidence="1">Mitochondrion matrix</location>
        <location evidence="1">Mitochondrion nucleoid</location>
    </subcellularLocation>
</comment>
<dbReference type="GeneID" id="41963812"/>
<organism evidence="11 12">
    <name type="scientific">Pyricularia grisea</name>
    <name type="common">Crabgrass-specific blast fungus</name>
    <name type="synonym">Magnaporthe grisea</name>
    <dbReference type="NCBI Taxonomy" id="148305"/>
    <lineage>
        <taxon>Eukaryota</taxon>
        <taxon>Fungi</taxon>
        <taxon>Dikarya</taxon>
        <taxon>Ascomycota</taxon>
        <taxon>Pezizomycotina</taxon>
        <taxon>Sordariomycetes</taxon>
        <taxon>Sordariomycetidae</taxon>
        <taxon>Magnaporthales</taxon>
        <taxon>Pyriculariaceae</taxon>
        <taxon>Pyricularia</taxon>
    </lineage>
</organism>
<protein>
    <recommendedName>
        <fullName evidence="3">Mitochondrial genome maintenance protein MGM101</fullName>
    </recommendedName>
</protein>
<comment type="similarity">
    <text evidence="2">Belongs to the MGM101 family.</text>
</comment>
<dbReference type="PANTHER" id="PTHR31404">
    <property type="entry name" value="MITOCHONDRIAL GENOME MAINTENANCE PROTEIN MGM101"/>
    <property type="match status" value="1"/>
</dbReference>
<keyword evidence="11" id="KW-1185">Reference proteome</keyword>
<sequence>MTKAESEAENKQASTEDDDEPDEWDKRIFSTGCSEENWKLTECHSDKKDWRQCTKELGAPNAPFDKDTPLQLSVISTRQGCRLHIKQNTMSSLAARTLRPLRSCSALRARTSGPSNARSVSYWKPAQNKAAAAPSSPAPTAATTASPAPAAKKTYARATPAAARKPVPTPAASDPEPPSHPILDPQAAAVPPPSIASNFAPVPEASTVAKSIAASSHPDGGEGGATINWSESFHGLGQSPFSPEAAAILMAPIDPEDVEVKPDGILYLPEIKYRRILNKAFGPGAWGLAPRGDLIVGEKVVTREYALVAHGRYVSQARGECQYFSDESIPTAGEGCKSNALMRCCKDLGIGSELWDPRFIRDFKKKHAKQVWVEHVVNKSKRQIWMRKDGEAGYPWKVKPTA</sequence>
<proteinExistence type="inferred from homology"/>
<evidence type="ECO:0000313" key="11">
    <source>
        <dbReference type="Proteomes" id="UP000515153"/>
    </source>
</evidence>
<reference evidence="12" key="3">
    <citation type="submission" date="2025-08" db="UniProtKB">
        <authorList>
            <consortium name="RefSeq"/>
        </authorList>
    </citation>
    <scope>IDENTIFICATION</scope>
    <source>
        <strain evidence="12">NI907</strain>
    </source>
</reference>
<name>A0A6P8AVK6_PYRGI</name>
<dbReference type="RefSeq" id="XP_030978925.1">
    <property type="nucleotide sequence ID" value="XM_031128904.1"/>
</dbReference>
<evidence type="ECO:0000256" key="10">
    <source>
        <dbReference type="SAM" id="MobiDB-lite"/>
    </source>
</evidence>